<dbReference type="SUPFAM" id="SSF46785">
    <property type="entry name" value="Winged helix' DNA-binding domain"/>
    <property type="match status" value="1"/>
</dbReference>
<evidence type="ECO:0000256" key="4">
    <source>
        <dbReference type="ARBA" id="ARBA00023163"/>
    </source>
</evidence>
<keyword evidence="2" id="KW-0805">Transcription regulation</keyword>
<dbReference type="NCBIfam" id="NF008095">
    <property type="entry name" value="PRK10837.1"/>
    <property type="match status" value="1"/>
</dbReference>
<feature type="domain" description="HTH lysR-type" evidence="5">
    <location>
        <begin position="3"/>
        <end position="60"/>
    </location>
</feature>
<dbReference type="RefSeq" id="WP_186407647.1">
    <property type="nucleotide sequence ID" value="NZ_FLQX01000119.1"/>
</dbReference>
<protein>
    <submittedName>
        <fullName evidence="6">Uncharacterized HTH-type transcriptional regulator YeiE</fullName>
    </submittedName>
</protein>
<evidence type="ECO:0000313" key="7">
    <source>
        <dbReference type="Proteomes" id="UP000199169"/>
    </source>
</evidence>
<dbReference type="PROSITE" id="PS50931">
    <property type="entry name" value="HTH_LYSR"/>
    <property type="match status" value="1"/>
</dbReference>
<evidence type="ECO:0000313" key="6">
    <source>
        <dbReference type="EMBL" id="SBT07352.1"/>
    </source>
</evidence>
<dbReference type="PANTHER" id="PTHR30126">
    <property type="entry name" value="HTH-TYPE TRANSCRIPTIONAL REGULATOR"/>
    <property type="match status" value="1"/>
</dbReference>
<sequence>MRFTLRQIGVFVAVARHESVSRAAEELSLSQSATSTALAELERHYETQLFDRLGKTLRLNELGQALLPQAIELIERAAAMESVLEGRAGYGRLRIGATLTIGNYLATLIVADFLKRHPESTVQLTVHNTSTIVDQVARHELDLGLIEGSCRHPELVVEPWVADELVVFCSPGHALARQGSATLAELAAESWIVREPGSGTRETLDQALRHDHWPLRVRLELEHTEAIKRAVEFGLGIGCISRLALREAFRRGSLVAIKTPELDLRRHFHFLWQRRKFQTAGMREFLALCRAMTAGIARSDQIEWSFIP</sequence>
<dbReference type="Gene3D" id="1.10.10.10">
    <property type="entry name" value="Winged helix-like DNA-binding domain superfamily/Winged helix DNA-binding domain"/>
    <property type="match status" value="1"/>
</dbReference>
<dbReference type="STRING" id="1860102.ACCAA_420057"/>
<keyword evidence="4" id="KW-0804">Transcription</keyword>
<dbReference type="CDD" id="cd08420">
    <property type="entry name" value="PBP2_CysL_like"/>
    <property type="match status" value="1"/>
</dbReference>
<proteinExistence type="inferred from homology"/>
<dbReference type="Proteomes" id="UP000199169">
    <property type="component" value="Unassembled WGS sequence"/>
</dbReference>
<keyword evidence="7" id="KW-1185">Reference proteome</keyword>
<organism evidence="6 7">
    <name type="scientific">Candidatus Accumulibacter aalborgensis</name>
    <dbReference type="NCBI Taxonomy" id="1860102"/>
    <lineage>
        <taxon>Bacteria</taxon>
        <taxon>Pseudomonadati</taxon>
        <taxon>Pseudomonadota</taxon>
        <taxon>Betaproteobacteria</taxon>
        <taxon>Candidatus Accumulibacter</taxon>
    </lineage>
</organism>
<evidence type="ECO:0000256" key="2">
    <source>
        <dbReference type="ARBA" id="ARBA00023015"/>
    </source>
</evidence>
<dbReference type="GO" id="GO:0003700">
    <property type="term" value="F:DNA-binding transcription factor activity"/>
    <property type="evidence" value="ECO:0007669"/>
    <property type="project" value="InterPro"/>
</dbReference>
<evidence type="ECO:0000259" key="5">
    <source>
        <dbReference type="PROSITE" id="PS50931"/>
    </source>
</evidence>
<dbReference type="EMBL" id="FLQX01000119">
    <property type="protein sequence ID" value="SBT07352.1"/>
    <property type="molecule type" value="Genomic_DNA"/>
</dbReference>
<dbReference type="Gene3D" id="3.40.190.290">
    <property type="match status" value="1"/>
</dbReference>
<gene>
    <name evidence="6" type="primary">yeiE</name>
    <name evidence="6" type="ORF">ACCAA_420057</name>
</gene>
<dbReference type="PANTHER" id="PTHR30126:SF94">
    <property type="entry name" value="LYSR FAMILY TRANSCRIPTIONAL REGULATOR"/>
    <property type="match status" value="1"/>
</dbReference>
<evidence type="ECO:0000256" key="1">
    <source>
        <dbReference type="ARBA" id="ARBA00009437"/>
    </source>
</evidence>
<dbReference type="InterPro" id="IPR005119">
    <property type="entry name" value="LysR_subst-bd"/>
</dbReference>
<comment type="similarity">
    <text evidence="1">Belongs to the LysR transcriptional regulatory family.</text>
</comment>
<dbReference type="SUPFAM" id="SSF53850">
    <property type="entry name" value="Periplasmic binding protein-like II"/>
    <property type="match status" value="1"/>
</dbReference>
<dbReference type="Pfam" id="PF03466">
    <property type="entry name" value="LysR_substrate"/>
    <property type="match status" value="1"/>
</dbReference>
<dbReference type="AlphaFoldDB" id="A0A1A8XS71"/>
<dbReference type="InterPro" id="IPR036388">
    <property type="entry name" value="WH-like_DNA-bd_sf"/>
</dbReference>
<accession>A0A1A8XS71</accession>
<dbReference type="PRINTS" id="PR00039">
    <property type="entry name" value="HTHLYSR"/>
</dbReference>
<keyword evidence="3" id="KW-0238">DNA-binding</keyword>
<reference evidence="6 7" key="1">
    <citation type="submission" date="2016-06" db="EMBL/GenBank/DDBJ databases">
        <authorList>
            <person name="Kjaerup R.B."/>
            <person name="Dalgaard T.S."/>
            <person name="Juul-Madsen H.R."/>
        </authorList>
    </citation>
    <scope>NUCLEOTIDE SEQUENCE [LARGE SCALE GENOMIC DNA]</scope>
    <source>
        <strain evidence="6">3</strain>
    </source>
</reference>
<dbReference type="InterPro" id="IPR036390">
    <property type="entry name" value="WH_DNA-bd_sf"/>
</dbReference>
<dbReference type="Pfam" id="PF00126">
    <property type="entry name" value="HTH_1"/>
    <property type="match status" value="1"/>
</dbReference>
<dbReference type="InterPro" id="IPR000847">
    <property type="entry name" value="LysR_HTH_N"/>
</dbReference>
<dbReference type="GO" id="GO:0000976">
    <property type="term" value="F:transcription cis-regulatory region binding"/>
    <property type="evidence" value="ECO:0007669"/>
    <property type="project" value="TreeGrafter"/>
</dbReference>
<name>A0A1A8XS71_9PROT</name>
<evidence type="ECO:0000256" key="3">
    <source>
        <dbReference type="ARBA" id="ARBA00023125"/>
    </source>
</evidence>